<reference evidence="1" key="2">
    <citation type="submission" date="2024-10" db="UniProtKB">
        <authorList>
            <consortium name="EnsemblProtists"/>
        </authorList>
    </citation>
    <scope>IDENTIFICATION</scope>
</reference>
<keyword evidence="2" id="KW-1185">Reference proteome</keyword>
<dbReference type="GeneID" id="17251242"/>
<dbReference type="Proteomes" id="UP000013827">
    <property type="component" value="Unassembled WGS sequence"/>
</dbReference>
<evidence type="ECO:0000313" key="2">
    <source>
        <dbReference type="Proteomes" id="UP000013827"/>
    </source>
</evidence>
<dbReference type="KEGG" id="ehx:EMIHUDRAFT_220331"/>
<reference evidence="2" key="1">
    <citation type="journal article" date="2013" name="Nature">
        <title>Pan genome of the phytoplankton Emiliania underpins its global distribution.</title>
        <authorList>
            <person name="Read B.A."/>
            <person name="Kegel J."/>
            <person name="Klute M.J."/>
            <person name="Kuo A."/>
            <person name="Lefebvre S.C."/>
            <person name="Maumus F."/>
            <person name="Mayer C."/>
            <person name="Miller J."/>
            <person name="Monier A."/>
            <person name="Salamov A."/>
            <person name="Young J."/>
            <person name="Aguilar M."/>
            <person name="Claverie J.M."/>
            <person name="Frickenhaus S."/>
            <person name="Gonzalez K."/>
            <person name="Herman E.K."/>
            <person name="Lin Y.C."/>
            <person name="Napier J."/>
            <person name="Ogata H."/>
            <person name="Sarno A.F."/>
            <person name="Shmutz J."/>
            <person name="Schroeder D."/>
            <person name="de Vargas C."/>
            <person name="Verret F."/>
            <person name="von Dassow P."/>
            <person name="Valentin K."/>
            <person name="Van de Peer Y."/>
            <person name="Wheeler G."/>
            <person name="Dacks J.B."/>
            <person name="Delwiche C.F."/>
            <person name="Dyhrman S.T."/>
            <person name="Glockner G."/>
            <person name="John U."/>
            <person name="Richards T."/>
            <person name="Worden A.Z."/>
            <person name="Zhang X."/>
            <person name="Grigoriev I.V."/>
            <person name="Allen A.E."/>
            <person name="Bidle K."/>
            <person name="Borodovsky M."/>
            <person name="Bowler C."/>
            <person name="Brownlee C."/>
            <person name="Cock J.M."/>
            <person name="Elias M."/>
            <person name="Gladyshev V.N."/>
            <person name="Groth M."/>
            <person name="Guda C."/>
            <person name="Hadaegh A."/>
            <person name="Iglesias-Rodriguez M.D."/>
            <person name="Jenkins J."/>
            <person name="Jones B.M."/>
            <person name="Lawson T."/>
            <person name="Leese F."/>
            <person name="Lindquist E."/>
            <person name="Lobanov A."/>
            <person name="Lomsadze A."/>
            <person name="Malik S.B."/>
            <person name="Marsh M.E."/>
            <person name="Mackinder L."/>
            <person name="Mock T."/>
            <person name="Mueller-Roeber B."/>
            <person name="Pagarete A."/>
            <person name="Parker M."/>
            <person name="Probert I."/>
            <person name="Quesneville H."/>
            <person name="Raines C."/>
            <person name="Rensing S.A."/>
            <person name="Riano-Pachon D.M."/>
            <person name="Richier S."/>
            <person name="Rokitta S."/>
            <person name="Shiraiwa Y."/>
            <person name="Soanes D.M."/>
            <person name="van der Giezen M."/>
            <person name="Wahlund T.M."/>
            <person name="Williams B."/>
            <person name="Wilson W."/>
            <person name="Wolfe G."/>
            <person name="Wurch L.L."/>
        </authorList>
    </citation>
    <scope>NUCLEOTIDE SEQUENCE</scope>
</reference>
<dbReference type="RefSeq" id="XP_005757624.1">
    <property type="nucleotide sequence ID" value="XM_005757567.1"/>
</dbReference>
<proteinExistence type="predicted"/>
<dbReference type="InterPro" id="IPR011050">
    <property type="entry name" value="Pectin_lyase_fold/virulence"/>
</dbReference>
<protein>
    <submittedName>
        <fullName evidence="1">Uncharacterized protein</fullName>
    </submittedName>
</protein>
<accession>A0A0D3I1R0</accession>
<name>A0A0D3I1R0_EMIH1</name>
<organism evidence="1 2">
    <name type="scientific">Emiliania huxleyi (strain CCMP1516)</name>
    <dbReference type="NCBI Taxonomy" id="280463"/>
    <lineage>
        <taxon>Eukaryota</taxon>
        <taxon>Haptista</taxon>
        <taxon>Haptophyta</taxon>
        <taxon>Prymnesiophyceae</taxon>
        <taxon>Isochrysidales</taxon>
        <taxon>Noelaerhabdaceae</taxon>
        <taxon>Emiliania</taxon>
    </lineage>
</organism>
<dbReference type="PaxDb" id="2903-EOD05195"/>
<evidence type="ECO:0000313" key="1">
    <source>
        <dbReference type="EnsemblProtists" id="EOD05195"/>
    </source>
</evidence>
<dbReference type="EnsemblProtists" id="EOD05195">
    <property type="protein sequence ID" value="EOD05195"/>
    <property type="gene ID" value="EMIHUDRAFT_220331"/>
</dbReference>
<sequence length="549" mass="60012">MSNCKKSGRGWWNPVNRKDPNVFEFKIIGSWGNDDTGTISVEMFNDNAHPLLISMRSRYSYKPCGTFNEYSFPVGYSDYGPIPVEDGDKYCLPISTVLRATFVTHGKPSTCDDSLTADHAHIRGLGVVRSDCDYDKDTEVVGCKAKGIIQLRGQEVKVEDVTIVGAGPDNRHVMLNAQWDCSDGSTGAVVNNVKVLGTWYMSTDGIAATGVDGLVTNSFVMTHDDAYKPMEKDQKFFNNIVWPGTNGWALMFGWEQPGFSGATVTGLDVWHSQRSVKEKDGKTVSPAYIENVFVDNVRILGNVRRVFEFILAPSAFCEPWDPDAGWTYNLECQNQGKFRNFTLGKDWGINMYGCPFFIAASKVAQALADKGAVRECVITRAGSVHVPCWPDADRETYRKLVADEPRTASWQGGSPRVTVDGDAQSAMGASEFLQTYGHLLDGPQELGLPQSAARWWAEATSSSIKPLFVAAYVTGAKAFFEADPAGQEGAARPQTALHEKRGRIVYEDIGSATFGNHSLDRSADVALDKFLSKSCEGLGMGLDGGKVSV</sequence>
<dbReference type="InterPro" id="IPR012334">
    <property type="entry name" value="Pectin_lyas_fold"/>
</dbReference>
<dbReference type="SUPFAM" id="SSF51126">
    <property type="entry name" value="Pectin lyase-like"/>
    <property type="match status" value="1"/>
</dbReference>
<dbReference type="Gene3D" id="2.160.20.10">
    <property type="entry name" value="Single-stranded right-handed beta-helix, Pectin lyase-like"/>
    <property type="match status" value="1"/>
</dbReference>
<dbReference type="HOGENOM" id="CLU_496489_0_0_1"/>
<dbReference type="AlphaFoldDB" id="A0A0D3I1R0"/>